<dbReference type="GO" id="GO:0051920">
    <property type="term" value="F:peroxiredoxin activity"/>
    <property type="evidence" value="ECO:0007669"/>
    <property type="project" value="InterPro"/>
</dbReference>
<reference evidence="2 3" key="1">
    <citation type="submission" date="2019-09" db="EMBL/GenBank/DDBJ databases">
        <title>The complete genome of Methanoplanus sp. FWC-SCC4.</title>
        <authorList>
            <person name="Chen S.-C."/>
            <person name="Zhou Y.-Z."/>
            <person name="Lai M.-C."/>
        </authorList>
    </citation>
    <scope>NUCLEOTIDE SEQUENCE [LARGE SCALE GENOMIC DNA]</scope>
    <source>
        <strain evidence="2 3">FWC-SCC4</strain>
    </source>
</reference>
<gene>
    <name evidence="2" type="ORF">F1737_00590</name>
</gene>
<evidence type="ECO:0000313" key="3">
    <source>
        <dbReference type="Proteomes" id="UP001301797"/>
    </source>
</evidence>
<feature type="domain" description="Carboxymuconolactone decarboxylase-like" evidence="1">
    <location>
        <begin position="27"/>
        <end position="103"/>
    </location>
</feature>
<dbReference type="PANTHER" id="PTHR33930:SF2">
    <property type="entry name" value="BLR3452 PROTEIN"/>
    <property type="match status" value="1"/>
</dbReference>
<proteinExistence type="predicted"/>
<evidence type="ECO:0000259" key="1">
    <source>
        <dbReference type="Pfam" id="PF02627"/>
    </source>
</evidence>
<protein>
    <submittedName>
        <fullName evidence="2">Carboxymuconolactone decarboxylase family protein</fullName>
    </submittedName>
</protein>
<dbReference type="AlphaFoldDB" id="A0AA97F9D8"/>
<organism evidence="2 3">
    <name type="scientific">Methanochimaera problematica</name>
    <dbReference type="NCBI Taxonomy" id="2609417"/>
    <lineage>
        <taxon>Archaea</taxon>
        <taxon>Methanobacteriati</taxon>
        <taxon>Methanobacteriota</taxon>
        <taxon>Stenosarchaea group</taxon>
        <taxon>Methanomicrobia</taxon>
        <taxon>Methanomicrobiales</taxon>
        <taxon>Methanomicrobiaceae</taxon>
        <taxon>Methanochimaera</taxon>
    </lineage>
</organism>
<evidence type="ECO:0000313" key="2">
    <source>
        <dbReference type="EMBL" id="WOF15280.1"/>
    </source>
</evidence>
<dbReference type="EMBL" id="CP043875">
    <property type="protein sequence ID" value="WOF15280.1"/>
    <property type="molecule type" value="Genomic_DNA"/>
</dbReference>
<dbReference type="Pfam" id="PF02627">
    <property type="entry name" value="CMD"/>
    <property type="match status" value="1"/>
</dbReference>
<dbReference type="RefSeq" id="WP_317136848.1">
    <property type="nucleotide sequence ID" value="NZ_CP043875.1"/>
</dbReference>
<dbReference type="Proteomes" id="UP001301797">
    <property type="component" value="Chromosome"/>
</dbReference>
<dbReference type="InterPro" id="IPR004675">
    <property type="entry name" value="AhpD_core"/>
</dbReference>
<dbReference type="SUPFAM" id="SSF69118">
    <property type="entry name" value="AhpD-like"/>
    <property type="match status" value="1"/>
</dbReference>
<dbReference type="GeneID" id="85228621"/>
<dbReference type="InterPro" id="IPR029032">
    <property type="entry name" value="AhpD-like"/>
</dbReference>
<dbReference type="NCBIfam" id="TIGR00778">
    <property type="entry name" value="ahpD_dom"/>
    <property type="match status" value="1"/>
</dbReference>
<accession>A0AA97F9D8</accession>
<dbReference type="KEGG" id="mefw:F1737_00590"/>
<dbReference type="InterPro" id="IPR003779">
    <property type="entry name" value="CMD-like"/>
</dbReference>
<sequence>MADLNKDIAKIIAETYDTNKRVSEDDPEFWGSFLNFANQATKEGALPYKMKELIALAVAINDHCKFCISVHLKAAVDAGASRKEIMEAAYVAVLMGGGPSMAYLRYVIDGCDQFCTE</sequence>
<name>A0AA97F9D8_9EURY</name>
<keyword evidence="3" id="KW-1185">Reference proteome</keyword>
<dbReference type="Gene3D" id="1.20.1290.10">
    <property type="entry name" value="AhpD-like"/>
    <property type="match status" value="1"/>
</dbReference>
<dbReference type="PANTHER" id="PTHR33930">
    <property type="entry name" value="ALKYL HYDROPEROXIDE REDUCTASE AHPD"/>
    <property type="match status" value="1"/>
</dbReference>